<dbReference type="PROSITE" id="PS51257">
    <property type="entry name" value="PROKAR_LIPOPROTEIN"/>
    <property type="match status" value="1"/>
</dbReference>
<sequence>MKTTPIFVAAAGFAMVGACTVKSEDNSAAAENMESAPTMTANESVLPGTDNQAGTDTLGNQLDQLNESDAESANAADDSSNSQ</sequence>
<accession>A0ABS9VPT3</accession>
<organism evidence="2 3">
    <name type="scientific">Sphingomonas telluris</name>
    <dbReference type="NCBI Taxonomy" id="2907998"/>
    <lineage>
        <taxon>Bacteria</taxon>
        <taxon>Pseudomonadati</taxon>
        <taxon>Pseudomonadota</taxon>
        <taxon>Alphaproteobacteria</taxon>
        <taxon>Sphingomonadales</taxon>
        <taxon>Sphingomonadaceae</taxon>
        <taxon>Sphingomonas</taxon>
    </lineage>
</organism>
<feature type="compositionally biased region" description="Low complexity" evidence="1">
    <location>
        <begin position="71"/>
        <end position="83"/>
    </location>
</feature>
<reference evidence="2 3" key="1">
    <citation type="submission" date="2022-03" db="EMBL/GenBank/DDBJ databases">
        <authorList>
            <person name="Jo J.-H."/>
            <person name="Im W.-T."/>
        </authorList>
    </citation>
    <scope>NUCLEOTIDE SEQUENCE [LARGE SCALE GENOMIC DNA]</scope>
    <source>
        <strain evidence="2 3">SM33</strain>
    </source>
</reference>
<evidence type="ECO:0000313" key="3">
    <source>
        <dbReference type="Proteomes" id="UP001203058"/>
    </source>
</evidence>
<proteinExistence type="predicted"/>
<name>A0ABS9VPT3_9SPHN</name>
<evidence type="ECO:0000313" key="2">
    <source>
        <dbReference type="EMBL" id="MCH8616973.1"/>
    </source>
</evidence>
<comment type="caution">
    <text evidence="2">The sequence shown here is derived from an EMBL/GenBank/DDBJ whole genome shotgun (WGS) entry which is preliminary data.</text>
</comment>
<evidence type="ECO:0008006" key="4">
    <source>
        <dbReference type="Google" id="ProtNLM"/>
    </source>
</evidence>
<protein>
    <recommendedName>
        <fullName evidence="4">Lipoprotein</fullName>
    </recommendedName>
</protein>
<evidence type="ECO:0000256" key="1">
    <source>
        <dbReference type="SAM" id="MobiDB-lite"/>
    </source>
</evidence>
<feature type="compositionally biased region" description="Polar residues" evidence="1">
    <location>
        <begin position="35"/>
        <end position="65"/>
    </location>
</feature>
<keyword evidence="3" id="KW-1185">Reference proteome</keyword>
<dbReference type="EMBL" id="JAKZHW010000002">
    <property type="protein sequence ID" value="MCH8616973.1"/>
    <property type="molecule type" value="Genomic_DNA"/>
</dbReference>
<gene>
    <name evidence="2" type="ORF">LZ016_12805</name>
</gene>
<feature type="region of interest" description="Disordered" evidence="1">
    <location>
        <begin position="25"/>
        <end position="83"/>
    </location>
</feature>
<dbReference type="Proteomes" id="UP001203058">
    <property type="component" value="Unassembled WGS sequence"/>
</dbReference>
<dbReference type="RefSeq" id="WP_241447851.1">
    <property type="nucleotide sequence ID" value="NZ_JAKZHW010000002.1"/>
</dbReference>